<dbReference type="GO" id="GO:0008236">
    <property type="term" value="F:serine-type peptidase activity"/>
    <property type="evidence" value="ECO:0007669"/>
    <property type="project" value="UniProtKB-KW"/>
</dbReference>
<evidence type="ECO:0000256" key="6">
    <source>
        <dbReference type="RuleBase" id="RU004296"/>
    </source>
</evidence>
<organism evidence="7 8">
    <name type="scientific">Natronobacillus azotifigens</name>
    <dbReference type="NCBI Taxonomy" id="472978"/>
    <lineage>
        <taxon>Bacteria</taxon>
        <taxon>Bacillati</taxon>
        <taxon>Bacillota</taxon>
        <taxon>Bacilli</taxon>
        <taxon>Bacillales</taxon>
        <taxon>Bacillaceae</taxon>
        <taxon>Natronobacillus</taxon>
    </lineage>
</organism>
<dbReference type="AlphaFoldDB" id="A0A9J6RG91"/>
<dbReference type="InterPro" id="IPR028301">
    <property type="entry name" value="V8_his_AS"/>
</dbReference>
<dbReference type="GO" id="GO:0006508">
    <property type="term" value="P:proteolysis"/>
    <property type="evidence" value="ECO:0007669"/>
    <property type="project" value="UniProtKB-KW"/>
</dbReference>
<evidence type="ECO:0000256" key="3">
    <source>
        <dbReference type="ARBA" id="ARBA00022729"/>
    </source>
</evidence>
<dbReference type="RefSeq" id="WP_268781227.1">
    <property type="nucleotide sequence ID" value="NZ_JAPRAT010000037.1"/>
</dbReference>
<keyword evidence="3" id="KW-0732">Signal</keyword>
<name>A0A9J6RG91_9BACI</name>
<proteinExistence type="inferred from homology"/>
<keyword evidence="4 6" id="KW-0378">Hydrolase</keyword>
<dbReference type="PROSITE" id="PS00672">
    <property type="entry name" value="V8_HIS"/>
    <property type="match status" value="1"/>
</dbReference>
<sequence length="220" mass="24898">MKKRFYMLWFLVVTIVISLPVQFNTSAKTLERFPTMIEVDMTTGEVNKMQQSDRTRNILSEIAPGTAAAEFNPDNLTLSTDELLAFEKKIKAEYDEIVFENDISSFNENAYPSSINFPDERTLIKDTTVHPNSAIAYVFIVYDGGYYNGSGFMFGPKTVLTNSHCLWHPEYGYAQFIAVYPGRNGDDIPFGGSSAQQIIVNSDFVDTQQPINLGKMFSWF</sequence>
<evidence type="ECO:0000256" key="2">
    <source>
        <dbReference type="ARBA" id="ARBA00022670"/>
    </source>
</evidence>
<keyword evidence="5 6" id="KW-0720">Serine protease</keyword>
<evidence type="ECO:0000256" key="5">
    <source>
        <dbReference type="ARBA" id="ARBA00022825"/>
    </source>
</evidence>
<protein>
    <recommendedName>
        <fullName evidence="6">Serine protease</fullName>
        <ecNumber evidence="6">3.4.21.-</ecNumber>
    </recommendedName>
</protein>
<gene>
    <name evidence="7" type="ORF">OWO01_14685</name>
</gene>
<dbReference type="InterPro" id="IPR043504">
    <property type="entry name" value="Peptidase_S1_PA_chymotrypsin"/>
</dbReference>
<comment type="caution">
    <text evidence="7">The sequence shown here is derived from an EMBL/GenBank/DDBJ whole genome shotgun (WGS) entry which is preliminary data.</text>
</comment>
<dbReference type="EMBL" id="JAPRAT010000037">
    <property type="protein sequence ID" value="MCZ0704454.1"/>
    <property type="molecule type" value="Genomic_DNA"/>
</dbReference>
<accession>A0A9J6RG91</accession>
<evidence type="ECO:0000256" key="1">
    <source>
        <dbReference type="ARBA" id="ARBA00008764"/>
    </source>
</evidence>
<evidence type="ECO:0000313" key="7">
    <source>
        <dbReference type="EMBL" id="MCZ0704454.1"/>
    </source>
</evidence>
<keyword evidence="8" id="KW-1185">Reference proteome</keyword>
<dbReference type="PRINTS" id="PR00839">
    <property type="entry name" value="V8PROTEASE"/>
</dbReference>
<dbReference type="EC" id="3.4.21.-" evidence="6"/>
<evidence type="ECO:0000256" key="4">
    <source>
        <dbReference type="ARBA" id="ARBA00022801"/>
    </source>
</evidence>
<evidence type="ECO:0000313" key="8">
    <source>
        <dbReference type="Proteomes" id="UP001084197"/>
    </source>
</evidence>
<reference evidence="7" key="1">
    <citation type="submission" date="2022-11" db="EMBL/GenBank/DDBJ databases">
        <title>WGS of Natronobacillus azotifigens 24KS-1, an anaerobic diazotrophic haloalkaliphile from soda-rich habitats.</title>
        <authorList>
            <person name="Sorokin D.Y."/>
            <person name="Merkel A.Y."/>
        </authorList>
    </citation>
    <scope>NUCLEOTIDE SEQUENCE</scope>
    <source>
        <strain evidence="7">24KS-1</strain>
    </source>
</reference>
<keyword evidence="2 6" id="KW-0645">Protease</keyword>
<dbReference type="Proteomes" id="UP001084197">
    <property type="component" value="Unassembled WGS sequence"/>
</dbReference>
<dbReference type="SUPFAM" id="SSF50494">
    <property type="entry name" value="Trypsin-like serine proteases"/>
    <property type="match status" value="1"/>
</dbReference>
<dbReference type="Gene3D" id="2.40.10.10">
    <property type="entry name" value="Trypsin-like serine proteases"/>
    <property type="match status" value="1"/>
</dbReference>
<dbReference type="InterPro" id="IPR008256">
    <property type="entry name" value="Peptidase_S1B"/>
</dbReference>
<comment type="similarity">
    <text evidence="1 6">Belongs to the peptidase S1B family.</text>
</comment>
<dbReference type="InterPro" id="IPR009003">
    <property type="entry name" value="Peptidase_S1_PA"/>
</dbReference>